<keyword evidence="2" id="KW-1185">Reference proteome</keyword>
<proteinExistence type="predicted"/>
<protein>
    <submittedName>
        <fullName evidence="1">Uncharacterized protein</fullName>
    </submittedName>
</protein>
<gene>
    <name evidence="1" type="ORF">BN1326_140098</name>
</gene>
<name>A0A7U7JQX8_9STAP</name>
<dbReference type="EMBL" id="CVOU01000006">
    <property type="protein sequence ID" value="CRI14190.1"/>
    <property type="molecule type" value="Genomic_DNA"/>
</dbReference>
<organism evidence="1 2">
    <name type="scientific">Staphylococcus argenteus</name>
    <dbReference type="NCBI Taxonomy" id="985002"/>
    <lineage>
        <taxon>Bacteria</taxon>
        <taxon>Bacillati</taxon>
        <taxon>Bacillota</taxon>
        <taxon>Bacilli</taxon>
        <taxon>Bacillales</taxon>
        <taxon>Staphylococcaceae</taxon>
        <taxon>Staphylococcus</taxon>
    </lineage>
</organism>
<evidence type="ECO:0000313" key="1">
    <source>
        <dbReference type="EMBL" id="CRI14190.1"/>
    </source>
</evidence>
<comment type="caution">
    <text evidence="1">The sequence shown here is derived from an EMBL/GenBank/DDBJ whole genome shotgun (WGS) entry which is preliminary data.</text>
</comment>
<reference evidence="1 2" key="1">
    <citation type="submission" date="2015-04" db="EMBL/GenBank/DDBJ databases">
        <authorList>
            <person name="Cao L."/>
            <person name="Gao C.H."/>
        </authorList>
    </citation>
    <scope>NUCLEOTIDE SEQUENCE [LARGE SCALE GENOMIC DNA]</scope>
    <source>
        <strain evidence="1 2">SH3</strain>
    </source>
</reference>
<dbReference type="Proteomes" id="UP000236509">
    <property type="component" value="Unassembled WGS sequence"/>
</dbReference>
<sequence length="64" mass="7884">MINFVKVTIVINRDVRIKQSLRFIYKKRYRTLEDFIHEKISNSNYINSRYRYSISRSRTSCRCC</sequence>
<accession>A0A7U7JQX8</accession>
<evidence type="ECO:0000313" key="2">
    <source>
        <dbReference type="Proteomes" id="UP000236509"/>
    </source>
</evidence>
<dbReference type="AlphaFoldDB" id="A0A7U7JQX8"/>